<gene>
    <name evidence="2" type="ORF">MM415B02049_0010</name>
</gene>
<name>A0A6M3IDC0_9ZZZZ</name>
<protein>
    <submittedName>
        <fullName evidence="2">Uncharacterized protein</fullName>
    </submittedName>
</protein>
<dbReference type="AlphaFoldDB" id="A0A6M3IDC0"/>
<proteinExistence type="predicted"/>
<evidence type="ECO:0000256" key="1">
    <source>
        <dbReference type="SAM" id="MobiDB-lite"/>
    </source>
</evidence>
<dbReference type="EMBL" id="MT141157">
    <property type="protein sequence ID" value="QJA55413.1"/>
    <property type="molecule type" value="Genomic_DNA"/>
</dbReference>
<feature type="region of interest" description="Disordered" evidence="1">
    <location>
        <begin position="142"/>
        <end position="167"/>
    </location>
</feature>
<evidence type="ECO:0000313" key="2">
    <source>
        <dbReference type="EMBL" id="QJA55413.1"/>
    </source>
</evidence>
<reference evidence="2" key="1">
    <citation type="submission" date="2020-03" db="EMBL/GenBank/DDBJ databases">
        <title>The deep terrestrial virosphere.</title>
        <authorList>
            <person name="Holmfeldt K."/>
            <person name="Nilsson E."/>
            <person name="Simone D."/>
            <person name="Lopez-Fernandez M."/>
            <person name="Wu X."/>
            <person name="de Brujin I."/>
            <person name="Lundin D."/>
            <person name="Andersson A."/>
            <person name="Bertilsson S."/>
            <person name="Dopson M."/>
        </authorList>
    </citation>
    <scope>NUCLEOTIDE SEQUENCE</scope>
    <source>
        <strain evidence="2">MM415B02049</strain>
    </source>
</reference>
<sequence length="167" mass="18804">MLIECLVRRDGPTPIVMGIVKYLFMPLRKPGTKSDGFVTSVCDITSEEHLKHCEKFPGTFRPYVEGQALPDDMIQKSIDLTGYAIEKTVDNKGYIVIDKVKKMYVGVDGNWKPDRSGLTPFENDFAAYQWLKLESQFLNSEDKDVVHDKHPHPGRPPKSSKATDSGS</sequence>
<accession>A0A6M3IDC0</accession>
<organism evidence="2">
    <name type="scientific">viral metagenome</name>
    <dbReference type="NCBI Taxonomy" id="1070528"/>
    <lineage>
        <taxon>unclassified sequences</taxon>
        <taxon>metagenomes</taxon>
        <taxon>organismal metagenomes</taxon>
    </lineage>
</organism>